<reference evidence="6 7" key="1">
    <citation type="submission" date="2016-08" db="EMBL/GenBank/DDBJ databases">
        <authorList>
            <person name="Seilhamer J.J."/>
        </authorList>
    </citation>
    <scope>NUCLEOTIDE SEQUENCE [LARGE SCALE GENOMIC DNA]</scope>
    <source>
        <strain evidence="6 7">BRTC-1</strain>
    </source>
</reference>
<keyword evidence="4" id="KW-0804">Transcription</keyword>
<dbReference type="SUPFAM" id="SSF46785">
    <property type="entry name" value="Winged helix' DNA-binding domain"/>
    <property type="match status" value="1"/>
</dbReference>
<dbReference type="GO" id="GO:0003700">
    <property type="term" value="F:DNA-binding transcription factor activity"/>
    <property type="evidence" value="ECO:0007669"/>
    <property type="project" value="InterPro"/>
</dbReference>
<dbReference type="KEGG" id="ala:BFG52_13100"/>
<gene>
    <name evidence="6" type="ORF">BFG52_13100</name>
</gene>
<dbReference type="InterPro" id="IPR050313">
    <property type="entry name" value="Carb_Metab_HTH_regulators"/>
</dbReference>
<dbReference type="EMBL" id="CP016895">
    <property type="protein sequence ID" value="AOA59199.1"/>
    <property type="molecule type" value="Genomic_DNA"/>
</dbReference>
<keyword evidence="1" id="KW-0678">Repressor</keyword>
<dbReference type="AlphaFoldDB" id="A0A1B2M202"/>
<dbReference type="PANTHER" id="PTHR30363:SF4">
    <property type="entry name" value="GLYCEROL-3-PHOSPHATE REGULON REPRESSOR"/>
    <property type="match status" value="1"/>
</dbReference>
<protein>
    <submittedName>
        <fullName evidence="6">Alkaline phosphatase</fullName>
    </submittedName>
</protein>
<dbReference type="STRING" id="1789224.BFG52_13100"/>
<proteinExistence type="predicted"/>
<dbReference type="InterPro" id="IPR014036">
    <property type="entry name" value="DeoR-like_C"/>
</dbReference>
<dbReference type="SMART" id="SM00420">
    <property type="entry name" value="HTH_DEOR"/>
    <property type="match status" value="1"/>
</dbReference>
<feature type="domain" description="HTH deoR-type" evidence="5">
    <location>
        <begin position="3"/>
        <end position="58"/>
    </location>
</feature>
<evidence type="ECO:0000313" key="7">
    <source>
        <dbReference type="Proteomes" id="UP000093391"/>
    </source>
</evidence>
<dbReference type="Proteomes" id="UP000093391">
    <property type="component" value="Chromosome"/>
</dbReference>
<dbReference type="PANTHER" id="PTHR30363">
    <property type="entry name" value="HTH-TYPE TRANSCRIPTIONAL REGULATOR SRLR-RELATED"/>
    <property type="match status" value="1"/>
</dbReference>
<organism evidence="6 7">
    <name type="scientific">Acinetobacter larvae</name>
    <dbReference type="NCBI Taxonomy" id="1789224"/>
    <lineage>
        <taxon>Bacteria</taxon>
        <taxon>Pseudomonadati</taxon>
        <taxon>Pseudomonadota</taxon>
        <taxon>Gammaproteobacteria</taxon>
        <taxon>Moraxellales</taxon>
        <taxon>Moraxellaceae</taxon>
        <taxon>Acinetobacter</taxon>
    </lineage>
</organism>
<evidence type="ECO:0000256" key="3">
    <source>
        <dbReference type="ARBA" id="ARBA00023125"/>
    </source>
</evidence>
<dbReference type="InterPro" id="IPR018356">
    <property type="entry name" value="Tscrpt_reg_HTH_DeoR_CS"/>
</dbReference>
<dbReference type="InterPro" id="IPR037171">
    <property type="entry name" value="NagB/RpiA_transferase-like"/>
</dbReference>
<dbReference type="SUPFAM" id="SSF100950">
    <property type="entry name" value="NagB/RpiA/CoA transferase-like"/>
    <property type="match status" value="1"/>
</dbReference>
<evidence type="ECO:0000313" key="6">
    <source>
        <dbReference type="EMBL" id="AOA59199.1"/>
    </source>
</evidence>
<dbReference type="PRINTS" id="PR00037">
    <property type="entry name" value="HTHLACR"/>
</dbReference>
<dbReference type="InterPro" id="IPR001034">
    <property type="entry name" value="DeoR_HTH"/>
</dbReference>
<dbReference type="OrthoDB" id="5685843at2"/>
<keyword evidence="3" id="KW-0238">DNA-binding</keyword>
<accession>A0A1B2M202</accession>
<dbReference type="GO" id="GO:0003677">
    <property type="term" value="F:DNA binding"/>
    <property type="evidence" value="ECO:0007669"/>
    <property type="project" value="UniProtKB-KW"/>
</dbReference>
<sequence length="258" mass="28948">MLQQERLHRIQALLQQRHNITTERVMAELNISRETARRDFIELEAQGIAKRVHGGLVSTTQIATEAPLQIRHGQYAKEKRAIARCAVQQLSAGQTVFIDAGSTTAILAEELRTLSGLTIISNSLQVILNLSMGNEQDYLNHELILLGGRVQQRMQSQGEQVIREIERYQADLCMLSPVGLDLEQGASSYYLEEANIAAAMRQHSRDCMLLMDHSKLNVHSRVNYARLDQISALITDVGSQKLANFADYQTQLKQVILA</sequence>
<dbReference type="Gene3D" id="1.10.10.10">
    <property type="entry name" value="Winged helix-like DNA-binding domain superfamily/Winged helix DNA-binding domain"/>
    <property type="match status" value="1"/>
</dbReference>
<evidence type="ECO:0000256" key="4">
    <source>
        <dbReference type="ARBA" id="ARBA00023163"/>
    </source>
</evidence>
<name>A0A1B2M202_9GAMM</name>
<dbReference type="PROSITE" id="PS51000">
    <property type="entry name" value="HTH_DEOR_2"/>
    <property type="match status" value="1"/>
</dbReference>
<dbReference type="PROSITE" id="PS00894">
    <property type="entry name" value="HTH_DEOR_1"/>
    <property type="match status" value="1"/>
</dbReference>
<dbReference type="RefSeq" id="WP_067557083.1">
    <property type="nucleotide sequence ID" value="NZ_CP016895.1"/>
</dbReference>
<dbReference type="Pfam" id="PF08220">
    <property type="entry name" value="HTH_DeoR"/>
    <property type="match status" value="1"/>
</dbReference>
<dbReference type="Pfam" id="PF00455">
    <property type="entry name" value="DeoRC"/>
    <property type="match status" value="1"/>
</dbReference>
<evidence type="ECO:0000256" key="1">
    <source>
        <dbReference type="ARBA" id="ARBA00022491"/>
    </source>
</evidence>
<keyword evidence="7" id="KW-1185">Reference proteome</keyword>
<dbReference type="SMART" id="SM01134">
    <property type="entry name" value="DeoRC"/>
    <property type="match status" value="1"/>
</dbReference>
<dbReference type="InterPro" id="IPR036388">
    <property type="entry name" value="WH-like_DNA-bd_sf"/>
</dbReference>
<evidence type="ECO:0000256" key="2">
    <source>
        <dbReference type="ARBA" id="ARBA00023015"/>
    </source>
</evidence>
<keyword evidence="2" id="KW-0805">Transcription regulation</keyword>
<dbReference type="InterPro" id="IPR036390">
    <property type="entry name" value="WH_DNA-bd_sf"/>
</dbReference>
<evidence type="ECO:0000259" key="5">
    <source>
        <dbReference type="PROSITE" id="PS51000"/>
    </source>
</evidence>